<comment type="similarity">
    <text evidence="9">Belongs to the FtsQ/DivIB family. FtsQ subfamily.</text>
</comment>
<sequence length="262" mass="30047">MLKNKKIRGASRPKPSLRPILLQIIGQGLFLLSLAGLIILGTKWFLDPKRLPLQEVSIEGEFKHLNKQDINNAIASDVAKGFFGIDLKSVQAATRKLPWIAQIKVRRVWPDQLKIQVKEQIPLARWGDKSLVSIDGIRFSPPLESFPQNLPKIIGNTGSEQRVVNRFKTTQQQLQGLGLRIIEFSIGDRQDCYIIFNNGIELVLGKAYNQQRLIKFHQIYLLLLRQHQEDIQRVDMRYANGFSVIWHNNEIPSWAREAVLDV</sequence>
<dbReference type="Proteomes" id="UP000516072">
    <property type="component" value="Chromosome"/>
</dbReference>
<keyword evidence="7 9" id="KW-0472">Membrane</keyword>
<reference evidence="11 12" key="1">
    <citation type="submission" date="2020-03" db="EMBL/GenBank/DDBJ databases">
        <authorList>
            <person name="Picone N."/>
        </authorList>
    </citation>
    <scope>NUCLEOTIDE SEQUENCE [LARGE SCALE GENOMIC DNA]</scope>
    <source>
        <strain evidence="11">NSCAC1</strain>
    </source>
</reference>
<evidence type="ECO:0000256" key="6">
    <source>
        <dbReference type="ARBA" id="ARBA00022989"/>
    </source>
</evidence>
<gene>
    <name evidence="9 11" type="primary">ftsQ</name>
    <name evidence="11" type="ORF">NSCAC_1413</name>
</gene>
<evidence type="ECO:0000256" key="9">
    <source>
        <dbReference type="HAMAP-Rule" id="MF_00911"/>
    </source>
</evidence>
<keyword evidence="6 9" id="KW-1133">Transmembrane helix</keyword>
<protein>
    <recommendedName>
        <fullName evidence="9">Cell division protein FtsQ</fullName>
    </recommendedName>
</protein>
<keyword evidence="12" id="KW-1185">Reference proteome</keyword>
<keyword evidence="5 9" id="KW-0812">Transmembrane</keyword>
<dbReference type="InterPro" id="IPR005548">
    <property type="entry name" value="Cell_div_FtsQ/DivIB_C"/>
</dbReference>
<dbReference type="GO" id="GO:0090529">
    <property type="term" value="P:cell septum assembly"/>
    <property type="evidence" value="ECO:0007669"/>
    <property type="project" value="InterPro"/>
</dbReference>
<dbReference type="GO" id="GO:0043093">
    <property type="term" value="P:FtsZ-dependent cytokinesis"/>
    <property type="evidence" value="ECO:0007669"/>
    <property type="project" value="UniProtKB-UniRule"/>
</dbReference>
<dbReference type="HAMAP" id="MF_00911">
    <property type="entry name" value="FtsQ_subfam"/>
    <property type="match status" value="1"/>
</dbReference>
<dbReference type="Gene3D" id="3.10.20.310">
    <property type="entry name" value="membrane protein fhac"/>
    <property type="match status" value="1"/>
</dbReference>
<dbReference type="GO" id="GO:0005886">
    <property type="term" value="C:plasma membrane"/>
    <property type="evidence" value="ECO:0007669"/>
    <property type="project" value="UniProtKB-SubCell"/>
</dbReference>
<dbReference type="Gene3D" id="3.40.50.11690">
    <property type="entry name" value="Cell division protein FtsQ/DivIB"/>
    <property type="match status" value="1"/>
</dbReference>
<keyword evidence="2 9" id="KW-1003">Cell membrane</keyword>
<dbReference type="GO" id="GO:0032153">
    <property type="term" value="C:cell division site"/>
    <property type="evidence" value="ECO:0007669"/>
    <property type="project" value="UniProtKB-UniRule"/>
</dbReference>
<evidence type="ECO:0000256" key="7">
    <source>
        <dbReference type="ARBA" id="ARBA00023136"/>
    </source>
</evidence>
<dbReference type="PROSITE" id="PS51779">
    <property type="entry name" value="POTRA"/>
    <property type="match status" value="1"/>
</dbReference>
<dbReference type="EMBL" id="LR778175">
    <property type="protein sequence ID" value="CAB1276925.1"/>
    <property type="molecule type" value="Genomic_DNA"/>
</dbReference>
<evidence type="ECO:0000256" key="5">
    <source>
        <dbReference type="ARBA" id="ARBA00022692"/>
    </source>
</evidence>
<comment type="subcellular location">
    <subcellularLocation>
        <location evidence="9">Cell inner membrane</location>
        <topology evidence="9">Single-pass type II membrane protein</topology>
    </subcellularLocation>
    <subcellularLocation>
        <location evidence="1">Membrane</location>
    </subcellularLocation>
    <text evidence="9">Localizes to the division septum.</text>
</comment>
<dbReference type="Pfam" id="PF08478">
    <property type="entry name" value="POTRA_1"/>
    <property type="match status" value="1"/>
</dbReference>
<proteinExistence type="inferred from homology"/>
<dbReference type="InterPro" id="IPR034746">
    <property type="entry name" value="POTRA"/>
</dbReference>
<evidence type="ECO:0000256" key="1">
    <source>
        <dbReference type="ARBA" id="ARBA00004370"/>
    </source>
</evidence>
<comment type="subunit">
    <text evidence="9">Part of a complex composed of FtsB, FtsL and FtsQ.</text>
</comment>
<dbReference type="InterPro" id="IPR026579">
    <property type="entry name" value="FtsQ"/>
</dbReference>
<keyword evidence="8 9" id="KW-0131">Cell cycle</keyword>
<dbReference type="Pfam" id="PF03799">
    <property type="entry name" value="FtsQ_DivIB_C"/>
    <property type="match status" value="1"/>
</dbReference>
<dbReference type="InterPro" id="IPR013685">
    <property type="entry name" value="POTRA_FtsQ_type"/>
</dbReference>
<keyword evidence="4 9" id="KW-0132">Cell division</keyword>
<evidence type="ECO:0000256" key="8">
    <source>
        <dbReference type="ARBA" id="ARBA00023306"/>
    </source>
</evidence>
<dbReference type="PANTHER" id="PTHR35851">
    <property type="entry name" value="CELL DIVISION PROTEIN FTSQ"/>
    <property type="match status" value="1"/>
</dbReference>
<evidence type="ECO:0000256" key="4">
    <source>
        <dbReference type="ARBA" id="ARBA00022618"/>
    </source>
</evidence>
<comment type="function">
    <text evidence="9">Essential cell division protein. May link together the upstream cell division proteins, which are predominantly cytoplasmic, with the downstream cell division proteins, which are predominantly periplasmic. May control correct divisome assembly.</text>
</comment>
<dbReference type="RefSeq" id="WP_197744098.1">
    <property type="nucleotide sequence ID" value="NZ_LR778175.1"/>
</dbReference>
<evidence type="ECO:0000259" key="10">
    <source>
        <dbReference type="PROSITE" id="PS51779"/>
    </source>
</evidence>
<evidence type="ECO:0000256" key="2">
    <source>
        <dbReference type="ARBA" id="ARBA00022475"/>
    </source>
</evidence>
<evidence type="ECO:0000313" key="11">
    <source>
        <dbReference type="EMBL" id="CAB1276925.1"/>
    </source>
</evidence>
<dbReference type="PANTHER" id="PTHR35851:SF1">
    <property type="entry name" value="CELL DIVISION PROTEIN FTSQ"/>
    <property type="match status" value="1"/>
</dbReference>
<keyword evidence="3 9" id="KW-0997">Cell inner membrane</keyword>
<feature type="transmembrane region" description="Helical" evidence="9">
    <location>
        <begin position="20"/>
        <end position="46"/>
    </location>
</feature>
<dbReference type="AlphaFoldDB" id="A0A7G1QB02"/>
<feature type="domain" description="POTRA" evidence="10">
    <location>
        <begin position="51"/>
        <end position="120"/>
    </location>
</feature>
<evidence type="ECO:0000313" key="12">
    <source>
        <dbReference type="Proteomes" id="UP000516072"/>
    </source>
</evidence>
<name>A0A7G1QB02_9GAMM</name>
<evidence type="ECO:0000256" key="3">
    <source>
        <dbReference type="ARBA" id="ARBA00022519"/>
    </source>
</evidence>
<accession>A0A7G1QB02</accession>
<dbReference type="KEGG" id="ntg:NSCAC_1413"/>
<organism evidence="11 12">
    <name type="scientific">Candidatus Nitrosacidococcus tergens</name>
    <dbReference type="NCBI Taxonomy" id="553981"/>
    <lineage>
        <taxon>Bacteria</taxon>
        <taxon>Pseudomonadati</taxon>
        <taxon>Pseudomonadota</taxon>
        <taxon>Gammaproteobacteria</taxon>
        <taxon>Chromatiales</taxon>
        <taxon>Chromatiaceae</taxon>
        <taxon>Candidatus Nitrosacidococcus</taxon>
    </lineage>
</organism>
<dbReference type="InterPro" id="IPR045335">
    <property type="entry name" value="FtsQ_C_sf"/>
</dbReference>